<dbReference type="EMBL" id="JAENIO010000004">
    <property type="protein sequence ID" value="MBK1832870.1"/>
    <property type="molecule type" value="Genomic_DNA"/>
</dbReference>
<comment type="caution">
    <text evidence="4">The sequence shown here is derived from an EMBL/GenBank/DDBJ whole genome shotgun (WGS) entry which is preliminary data.</text>
</comment>
<organism evidence="4 5">
    <name type="scientific">Roseibacillus ishigakijimensis</name>
    <dbReference type="NCBI Taxonomy" id="454146"/>
    <lineage>
        <taxon>Bacteria</taxon>
        <taxon>Pseudomonadati</taxon>
        <taxon>Verrucomicrobiota</taxon>
        <taxon>Verrucomicrobiia</taxon>
        <taxon>Verrucomicrobiales</taxon>
        <taxon>Verrucomicrobiaceae</taxon>
        <taxon>Roseibacillus</taxon>
    </lineage>
</organism>
<evidence type="ECO:0000256" key="1">
    <source>
        <dbReference type="SAM" id="Phobius"/>
    </source>
</evidence>
<evidence type="ECO:0000256" key="2">
    <source>
        <dbReference type="SAM" id="SignalP"/>
    </source>
</evidence>
<dbReference type="InterPro" id="IPR025646">
    <property type="entry name" value="DUF4350"/>
</dbReference>
<dbReference type="Pfam" id="PF14258">
    <property type="entry name" value="DUF4350"/>
    <property type="match status" value="1"/>
</dbReference>
<proteinExistence type="predicted"/>
<feature type="transmembrane region" description="Helical" evidence="1">
    <location>
        <begin position="245"/>
        <end position="264"/>
    </location>
</feature>
<keyword evidence="1" id="KW-0812">Transmembrane</keyword>
<gene>
    <name evidence="4" type="ORF">JIN78_02250</name>
</gene>
<name>A0A934RLC0_9BACT</name>
<keyword evidence="1" id="KW-1133">Transmembrane helix</keyword>
<dbReference type="Proteomes" id="UP000604083">
    <property type="component" value="Unassembled WGS sequence"/>
</dbReference>
<feature type="signal peptide" evidence="2">
    <location>
        <begin position="1"/>
        <end position="22"/>
    </location>
</feature>
<keyword evidence="1" id="KW-0472">Membrane</keyword>
<keyword evidence="2" id="KW-0732">Signal</keyword>
<sequence>MKNWCGVWLARVLLAAMAVLLAACGRFEEKEREVGYQGLAKINHFLAAQRLAEEMGLAAGSYAGAPALPPPTGTTLVVSAASLQSEGQLWEISQWMDEGGHLVVYMVLQNKDWLWYESSDFDDYFAPFLNYFQLALEFPGGDEKAKKVSALAPFGLGTYATEFETPFLIDDLEDYEAPAESIRSFDYGGGSLTVMATAEPFTNRHLGKGEHATLLWDLLTLEEGDAVWFVYSTRLSFFRLLWEKASAAVVAFLLLLIFFVWWAARGFGPRFHRLEVSTAKLDEHLQASGAFFRKHRAEDAVLAPLRERLLHRLAKATNLPFNTPASELVAVARERALLGPDDEVALLTPVTAKGLLERLQHLSQLDKKL</sequence>
<dbReference type="PROSITE" id="PS51257">
    <property type="entry name" value="PROKAR_LIPOPROTEIN"/>
    <property type="match status" value="1"/>
</dbReference>
<feature type="domain" description="DUF4350" evidence="3">
    <location>
        <begin position="66"/>
        <end position="219"/>
    </location>
</feature>
<evidence type="ECO:0000313" key="4">
    <source>
        <dbReference type="EMBL" id="MBK1832870.1"/>
    </source>
</evidence>
<reference evidence="4" key="1">
    <citation type="submission" date="2021-01" db="EMBL/GenBank/DDBJ databases">
        <title>Modified the classification status of verrucomicrobia.</title>
        <authorList>
            <person name="Feng X."/>
        </authorList>
    </citation>
    <scope>NUCLEOTIDE SEQUENCE</scope>
    <source>
        <strain evidence="4">KCTC 12986</strain>
    </source>
</reference>
<dbReference type="AlphaFoldDB" id="A0A934RLC0"/>
<dbReference type="RefSeq" id="WP_377174384.1">
    <property type="nucleotide sequence ID" value="NZ_JBHUJA010000031.1"/>
</dbReference>
<feature type="chain" id="PRO_5037681318" description="DUF4350 domain-containing protein" evidence="2">
    <location>
        <begin position="23"/>
        <end position="369"/>
    </location>
</feature>
<protein>
    <recommendedName>
        <fullName evidence="3">DUF4350 domain-containing protein</fullName>
    </recommendedName>
</protein>
<evidence type="ECO:0000313" key="5">
    <source>
        <dbReference type="Proteomes" id="UP000604083"/>
    </source>
</evidence>
<keyword evidence="5" id="KW-1185">Reference proteome</keyword>
<evidence type="ECO:0000259" key="3">
    <source>
        <dbReference type="Pfam" id="PF14258"/>
    </source>
</evidence>
<accession>A0A934RLC0</accession>